<comment type="function">
    <text evidence="7">F(1)F(0) ATP synthase produces ATP from ADP in the presence of a proton or sodium gradient. F-type ATPases consist of two structural domains, F(1) containing the extramembraneous catalytic core and F(0) containing the membrane proton channel, linked together by a central stalk and a peripheral stalk. During catalysis, ATP synthesis in the catalytic domain of F(1) is coupled via a rotary mechanism of the central stalk subunits to proton translocation.</text>
</comment>
<keyword evidence="3 7" id="KW-0375">Hydrogen ion transport</keyword>
<dbReference type="NCBIfam" id="NF006291">
    <property type="entry name" value="PRK08474.1"/>
    <property type="match status" value="1"/>
</dbReference>
<sequence length="178" mass="19446">MEELIAKRYVNALVDSTSKKDRADFSKILLGMAEAFSDAKVSEMLTSPLVPNEQKTSLVLEGLGADANIKLVNFIKIIGENGRLELLPTIAKVLKQAIQKETNKYEGVVTSSSKLEAAELKSLQESLATYTGGATIKLTQVISDLEGIKVSVEDLGIEVNFSKQRVKEQLIDFITKSL</sequence>
<evidence type="ECO:0000256" key="2">
    <source>
        <dbReference type="ARBA" id="ARBA00022448"/>
    </source>
</evidence>
<comment type="similarity">
    <text evidence="7">Belongs to the ATPase delta chain family.</text>
</comment>
<dbReference type="EMBL" id="CACVAP010000036">
    <property type="protein sequence ID" value="CAA6802086.1"/>
    <property type="molecule type" value="Genomic_DNA"/>
</dbReference>
<proteinExistence type="inferred from homology"/>
<dbReference type="HAMAP" id="MF_01416">
    <property type="entry name" value="ATP_synth_delta_bact"/>
    <property type="match status" value="1"/>
</dbReference>
<dbReference type="Gene3D" id="1.10.520.20">
    <property type="entry name" value="N-terminal domain of the delta subunit of the F1F0-ATP synthase"/>
    <property type="match status" value="1"/>
</dbReference>
<keyword evidence="8" id="KW-0378">Hydrolase</keyword>
<gene>
    <name evidence="7" type="primary">atpH</name>
    <name evidence="8" type="ORF">HELGO_WM34779</name>
</gene>
<evidence type="ECO:0000256" key="5">
    <source>
        <dbReference type="ARBA" id="ARBA00023136"/>
    </source>
</evidence>
<keyword evidence="7" id="KW-0139">CF(1)</keyword>
<evidence type="ECO:0000256" key="7">
    <source>
        <dbReference type="HAMAP-Rule" id="MF_01416"/>
    </source>
</evidence>
<dbReference type="GO" id="GO:0045259">
    <property type="term" value="C:proton-transporting ATP synthase complex"/>
    <property type="evidence" value="ECO:0007669"/>
    <property type="project" value="UniProtKB-KW"/>
</dbReference>
<comment type="function">
    <text evidence="7">This protein is part of the stalk that links CF(0) to CF(1). It either transmits conformational changes from CF(0) to CF(1) or is implicated in proton conduction.</text>
</comment>
<protein>
    <recommendedName>
        <fullName evidence="7">ATP synthase subunit delta</fullName>
    </recommendedName>
    <alternativeName>
        <fullName evidence="7">ATP synthase F(1) sector subunit delta</fullName>
    </alternativeName>
    <alternativeName>
        <fullName evidence="7">F-type ATPase subunit delta</fullName>
        <shortName evidence="7">F-ATPase subunit delta</shortName>
    </alternativeName>
</protein>
<dbReference type="AlphaFoldDB" id="A0A6S6S755"/>
<comment type="subcellular location">
    <subcellularLocation>
        <location evidence="7">Cell membrane</location>
        <topology evidence="7">Peripheral membrane protein</topology>
    </subcellularLocation>
    <subcellularLocation>
        <location evidence="1">Membrane</location>
    </subcellularLocation>
</comment>
<keyword evidence="7" id="KW-1003">Cell membrane</keyword>
<keyword evidence="4 7" id="KW-0406">Ion transport</keyword>
<keyword evidence="6 7" id="KW-0066">ATP synthesis</keyword>
<organism evidence="8">
    <name type="scientific">uncultured Sulfurovum sp</name>
    <dbReference type="NCBI Taxonomy" id="269237"/>
    <lineage>
        <taxon>Bacteria</taxon>
        <taxon>Pseudomonadati</taxon>
        <taxon>Campylobacterota</taxon>
        <taxon>Epsilonproteobacteria</taxon>
        <taxon>Campylobacterales</taxon>
        <taxon>Sulfurovaceae</taxon>
        <taxon>Sulfurovum</taxon>
        <taxon>environmental samples</taxon>
    </lineage>
</organism>
<dbReference type="GO" id="GO:0046933">
    <property type="term" value="F:proton-transporting ATP synthase activity, rotational mechanism"/>
    <property type="evidence" value="ECO:0007669"/>
    <property type="project" value="UniProtKB-UniRule"/>
</dbReference>
<accession>A0A6S6S755</accession>
<keyword evidence="5 7" id="KW-0472">Membrane</keyword>
<dbReference type="Pfam" id="PF00213">
    <property type="entry name" value="OSCP"/>
    <property type="match status" value="1"/>
</dbReference>
<name>A0A6S6S755_9BACT</name>
<keyword evidence="2 7" id="KW-0813">Transport</keyword>
<evidence type="ECO:0000256" key="4">
    <source>
        <dbReference type="ARBA" id="ARBA00023065"/>
    </source>
</evidence>
<dbReference type="InterPro" id="IPR000711">
    <property type="entry name" value="ATPase_OSCP/dsu"/>
</dbReference>
<evidence type="ECO:0000256" key="6">
    <source>
        <dbReference type="ARBA" id="ARBA00023310"/>
    </source>
</evidence>
<evidence type="ECO:0000256" key="1">
    <source>
        <dbReference type="ARBA" id="ARBA00004370"/>
    </source>
</evidence>
<dbReference type="PANTHER" id="PTHR11910">
    <property type="entry name" value="ATP SYNTHASE DELTA CHAIN"/>
    <property type="match status" value="1"/>
</dbReference>
<dbReference type="GO" id="GO:0016787">
    <property type="term" value="F:hydrolase activity"/>
    <property type="evidence" value="ECO:0007669"/>
    <property type="project" value="UniProtKB-KW"/>
</dbReference>
<dbReference type="SUPFAM" id="SSF47928">
    <property type="entry name" value="N-terminal domain of the delta subunit of the F1F0-ATP synthase"/>
    <property type="match status" value="1"/>
</dbReference>
<evidence type="ECO:0000256" key="3">
    <source>
        <dbReference type="ARBA" id="ARBA00022781"/>
    </source>
</evidence>
<dbReference type="GO" id="GO:0005886">
    <property type="term" value="C:plasma membrane"/>
    <property type="evidence" value="ECO:0007669"/>
    <property type="project" value="UniProtKB-SubCell"/>
</dbReference>
<dbReference type="PRINTS" id="PR00125">
    <property type="entry name" value="ATPASEDELTA"/>
</dbReference>
<evidence type="ECO:0000313" key="8">
    <source>
        <dbReference type="EMBL" id="CAA6802086.1"/>
    </source>
</evidence>
<reference evidence="8" key="1">
    <citation type="submission" date="2020-01" db="EMBL/GenBank/DDBJ databases">
        <authorList>
            <person name="Meier V. D."/>
            <person name="Meier V D."/>
        </authorList>
    </citation>
    <scope>NUCLEOTIDE SEQUENCE</scope>
    <source>
        <strain evidence="8">HLG_WM_MAG_06</strain>
    </source>
</reference>
<dbReference type="InterPro" id="IPR026015">
    <property type="entry name" value="ATP_synth_OSCP/delta_N_sf"/>
</dbReference>